<dbReference type="InterPro" id="IPR009057">
    <property type="entry name" value="Homeodomain-like_sf"/>
</dbReference>
<name>A0A7Y6IYP8_9ACTN</name>
<evidence type="ECO:0000259" key="5">
    <source>
        <dbReference type="PROSITE" id="PS50977"/>
    </source>
</evidence>
<proteinExistence type="predicted"/>
<evidence type="ECO:0000256" key="2">
    <source>
        <dbReference type="ARBA" id="ARBA00023125"/>
    </source>
</evidence>
<organism evidence="6 7">
    <name type="scientific">Nonomuraea rhodomycinica</name>
    <dbReference type="NCBI Taxonomy" id="1712872"/>
    <lineage>
        <taxon>Bacteria</taxon>
        <taxon>Bacillati</taxon>
        <taxon>Actinomycetota</taxon>
        <taxon>Actinomycetes</taxon>
        <taxon>Streptosporangiales</taxon>
        <taxon>Streptosporangiaceae</taxon>
        <taxon>Nonomuraea</taxon>
    </lineage>
</organism>
<dbReference type="PRINTS" id="PR00455">
    <property type="entry name" value="HTHTETR"/>
</dbReference>
<dbReference type="Pfam" id="PF00440">
    <property type="entry name" value="TetR_N"/>
    <property type="match status" value="1"/>
</dbReference>
<comment type="caution">
    <text evidence="6">The sequence shown here is derived from an EMBL/GenBank/DDBJ whole genome shotgun (WGS) entry which is preliminary data.</text>
</comment>
<protein>
    <submittedName>
        <fullName evidence="6">TetR family transcriptional regulator</fullName>
    </submittedName>
</protein>
<gene>
    <name evidence="6" type="ORF">HT134_43050</name>
</gene>
<dbReference type="PROSITE" id="PS50977">
    <property type="entry name" value="HTH_TETR_2"/>
    <property type="match status" value="1"/>
</dbReference>
<evidence type="ECO:0000313" key="7">
    <source>
        <dbReference type="Proteomes" id="UP000546126"/>
    </source>
</evidence>
<feature type="domain" description="HTH tetR-type" evidence="5">
    <location>
        <begin position="11"/>
        <end position="71"/>
    </location>
</feature>
<dbReference type="EMBL" id="JABWGO010000020">
    <property type="protein sequence ID" value="NUW46837.1"/>
    <property type="molecule type" value="Genomic_DNA"/>
</dbReference>
<evidence type="ECO:0000256" key="3">
    <source>
        <dbReference type="ARBA" id="ARBA00023163"/>
    </source>
</evidence>
<dbReference type="SUPFAM" id="SSF46689">
    <property type="entry name" value="Homeodomain-like"/>
    <property type="match status" value="1"/>
</dbReference>
<dbReference type="Gene3D" id="1.10.10.60">
    <property type="entry name" value="Homeodomain-like"/>
    <property type="match status" value="1"/>
</dbReference>
<keyword evidence="2 4" id="KW-0238">DNA-binding</keyword>
<dbReference type="GO" id="GO:0003700">
    <property type="term" value="F:DNA-binding transcription factor activity"/>
    <property type="evidence" value="ECO:0007669"/>
    <property type="project" value="TreeGrafter"/>
</dbReference>
<dbReference type="InterPro" id="IPR001647">
    <property type="entry name" value="HTH_TetR"/>
</dbReference>
<dbReference type="GO" id="GO:0000976">
    <property type="term" value="F:transcription cis-regulatory region binding"/>
    <property type="evidence" value="ECO:0007669"/>
    <property type="project" value="TreeGrafter"/>
</dbReference>
<evidence type="ECO:0000313" key="6">
    <source>
        <dbReference type="EMBL" id="NUW46837.1"/>
    </source>
</evidence>
<feature type="DNA-binding region" description="H-T-H motif" evidence="4">
    <location>
        <begin position="34"/>
        <end position="53"/>
    </location>
</feature>
<accession>A0A7Y6IYP8</accession>
<dbReference type="InterPro" id="IPR050109">
    <property type="entry name" value="HTH-type_TetR-like_transc_reg"/>
</dbReference>
<dbReference type="PANTHER" id="PTHR30055:SF238">
    <property type="entry name" value="MYCOFACTOCIN BIOSYNTHESIS TRANSCRIPTIONAL REGULATOR MFTR-RELATED"/>
    <property type="match status" value="1"/>
</dbReference>
<dbReference type="Proteomes" id="UP000546126">
    <property type="component" value="Unassembled WGS sequence"/>
</dbReference>
<evidence type="ECO:0000256" key="4">
    <source>
        <dbReference type="PROSITE-ProRule" id="PRU00335"/>
    </source>
</evidence>
<dbReference type="AlphaFoldDB" id="A0A7Y6IYP8"/>
<dbReference type="PANTHER" id="PTHR30055">
    <property type="entry name" value="HTH-TYPE TRANSCRIPTIONAL REGULATOR RUTR"/>
    <property type="match status" value="1"/>
</dbReference>
<keyword evidence="3" id="KW-0804">Transcription</keyword>
<dbReference type="RefSeq" id="WP_175606279.1">
    <property type="nucleotide sequence ID" value="NZ_JABWGO010000020.1"/>
</dbReference>
<reference evidence="6 7" key="1">
    <citation type="submission" date="2020-06" db="EMBL/GenBank/DDBJ databases">
        <authorList>
            <person name="Chanama M."/>
        </authorList>
    </citation>
    <scope>NUCLEOTIDE SEQUENCE [LARGE SCALE GENOMIC DNA]</scope>
    <source>
        <strain evidence="6 7">TBRC6557</strain>
    </source>
</reference>
<keyword evidence="7" id="KW-1185">Reference proteome</keyword>
<keyword evidence="1" id="KW-0805">Transcription regulation</keyword>
<evidence type="ECO:0000256" key="1">
    <source>
        <dbReference type="ARBA" id="ARBA00023015"/>
    </source>
</evidence>
<dbReference type="Gene3D" id="1.10.357.10">
    <property type="entry name" value="Tetracycline Repressor, domain 2"/>
    <property type="match status" value="1"/>
</dbReference>
<sequence length="209" mass="23343">MEESRRDRKKRLTRQRIAMAAVTLFAEQGYEETTVAQIAAAADVDPKTFFNYFRSKDDVLFADLDHVHELLLGAIVRRHPDEGPGEVLVRMVQDYAARRRPEVTPKRPEELSAWSRLVLTSPALQAKGLYVMLDLQRRIAGALLEAFPGELDPITAAAMTGSLIGAIQQTTLESVRLGRTQDEMWEASRRAVEVAARGLLSVRPSTECP</sequence>